<protein>
    <recommendedName>
        <fullName evidence="2">PIN domain-containing protein</fullName>
    </recommendedName>
</protein>
<dbReference type="Pfam" id="PF11848">
    <property type="entry name" value="DUF3368"/>
    <property type="match status" value="1"/>
</dbReference>
<evidence type="ECO:0008006" key="2">
    <source>
        <dbReference type="Google" id="ProtNLM"/>
    </source>
</evidence>
<reference evidence="1" key="1">
    <citation type="submission" date="2019-11" db="EMBL/GenBank/DDBJ databases">
        <authorList>
            <person name="Feng L."/>
        </authorList>
    </citation>
    <scope>NUCLEOTIDE SEQUENCE</scope>
    <source>
        <strain evidence="1">FplautiiLFYP42</strain>
    </source>
</reference>
<dbReference type="RefSeq" id="WP_156621530.1">
    <property type="nucleotide sequence ID" value="NZ_BAABXT010000001.1"/>
</dbReference>
<sequence length="168" mass="19162">MEYISSDTNVWIDFNIISRMNLPFLLPYTYIMYTESMESELLNPEGFKDQLAEAGLVGVDITIEEFFLAQSWGPLYPKLSIQDRIALAIAKQRDITLLTGDKALRMAAAQEGVHVIGTLGILDQLFDGQYIAKDEYLYCLQEFQKHNGGEVRLPRAELKKRLDCFNDS</sequence>
<name>A0A6N3DKZ0_FLAPL</name>
<dbReference type="InterPro" id="IPR029060">
    <property type="entry name" value="PIN-like_dom_sf"/>
</dbReference>
<evidence type="ECO:0000313" key="1">
    <source>
        <dbReference type="EMBL" id="VYU28474.1"/>
    </source>
</evidence>
<organism evidence="1">
    <name type="scientific">Flavonifractor plautii</name>
    <name type="common">Fusobacterium plautii</name>
    <dbReference type="NCBI Taxonomy" id="292800"/>
    <lineage>
        <taxon>Bacteria</taxon>
        <taxon>Bacillati</taxon>
        <taxon>Bacillota</taxon>
        <taxon>Clostridia</taxon>
        <taxon>Eubacteriales</taxon>
        <taxon>Oscillospiraceae</taxon>
        <taxon>Flavonifractor</taxon>
    </lineage>
</organism>
<dbReference type="SUPFAM" id="SSF88723">
    <property type="entry name" value="PIN domain-like"/>
    <property type="match status" value="1"/>
</dbReference>
<dbReference type="EMBL" id="CACRUB010000031">
    <property type="protein sequence ID" value="VYU28474.1"/>
    <property type="molecule type" value="Genomic_DNA"/>
</dbReference>
<gene>
    <name evidence="1" type="ORF">FPLFYP42_01815</name>
</gene>
<dbReference type="InterPro" id="IPR021799">
    <property type="entry name" value="PIN-like_prokaryotic"/>
</dbReference>
<proteinExistence type="predicted"/>
<accession>A0A6N3DKZ0</accession>
<dbReference type="AlphaFoldDB" id="A0A6N3DKZ0"/>